<sequence>MQLAAWDNGIGSGIYTDIREDKMRDDFKIPTNLSISAVVGFGFPKKSITGKRKNRKPLNELVFNESYGNSEGVT</sequence>
<evidence type="ECO:0000313" key="1">
    <source>
        <dbReference type="EMBL" id="VFJ13953.1"/>
    </source>
</evidence>
<dbReference type="Proteomes" id="UP000294299">
    <property type="component" value="Chromosome NFRAN"/>
</dbReference>
<dbReference type="RefSeq" id="WP_197731148.1">
    <property type="nucleotide sequence ID" value="NZ_LR216287.1"/>
</dbReference>
<keyword evidence="2" id="KW-1185">Reference proteome</keyword>
<dbReference type="GeneID" id="60511051"/>
<accession>A0A484I9P8</accession>
<dbReference type="OrthoDB" id="287850at2157"/>
<dbReference type="KEGG" id="nfn:NFRAN_1631"/>
<evidence type="ECO:0000313" key="2">
    <source>
        <dbReference type="Proteomes" id="UP000294299"/>
    </source>
</evidence>
<dbReference type="Gene3D" id="3.40.109.10">
    <property type="entry name" value="NADH Oxidase"/>
    <property type="match status" value="1"/>
</dbReference>
<protein>
    <submittedName>
        <fullName evidence="1">Nitroreductase family protein</fullName>
    </submittedName>
</protein>
<dbReference type="AlphaFoldDB" id="A0A484I9P8"/>
<dbReference type="GO" id="GO:0016491">
    <property type="term" value="F:oxidoreductase activity"/>
    <property type="evidence" value="ECO:0007669"/>
    <property type="project" value="InterPro"/>
</dbReference>
<proteinExistence type="predicted"/>
<dbReference type="SUPFAM" id="SSF55469">
    <property type="entry name" value="FMN-dependent nitroreductase-like"/>
    <property type="match status" value="1"/>
</dbReference>
<reference evidence="1 2" key="1">
    <citation type="submission" date="2019-02" db="EMBL/GenBank/DDBJ databases">
        <authorList>
            <person name="Lehtovirta-Morley E L."/>
        </authorList>
    </citation>
    <scope>NUCLEOTIDE SEQUENCE [LARGE SCALE GENOMIC DNA]</scope>
    <source>
        <strain evidence="1">NFRAN1</strain>
    </source>
</reference>
<gene>
    <name evidence="1" type="ORF">NFRAN_1631</name>
</gene>
<name>A0A484I9P8_9ARCH</name>
<organism evidence="1 2">
    <name type="scientific">Candidatus Nitrosocosmicus franklandianus</name>
    <dbReference type="NCBI Taxonomy" id="1798806"/>
    <lineage>
        <taxon>Archaea</taxon>
        <taxon>Nitrososphaerota</taxon>
        <taxon>Nitrososphaeria</taxon>
        <taxon>Nitrososphaerales</taxon>
        <taxon>Nitrososphaeraceae</taxon>
        <taxon>Candidatus Nitrosocosmicus</taxon>
    </lineage>
</organism>
<dbReference type="EMBL" id="LR216287">
    <property type="protein sequence ID" value="VFJ13953.1"/>
    <property type="molecule type" value="Genomic_DNA"/>
</dbReference>
<dbReference type="InterPro" id="IPR000415">
    <property type="entry name" value="Nitroreductase-like"/>
</dbReference>